<dbReference type="PROSITE" id="PS51733">
    <property type="entry name" value="BPL_LPL_CATALYTIC"/>
    <property type="match status" value="1"/>
</dbReference>
<dbReference type="GO" id="GO:0016979">
    <property type="term" value="F:lipoate-protein ligase activity"/>
    <property type="evidence" value="ECO:0007669"/>
    <property type="project" value="UniProtKB-EC"/>
</dbReference>
<dbReference type="NCBIfam" id="TIGR00545">
    <property type="entry name" value="lipoyltrans"/>
    <property type="match status" value="1"/>
</dbReference>
<evidence type="ECO:0000313" key="10">
    <source>
        <dbReference type="Proteomes" id="UP000594463"/>
    </source>
</evidence>
<comment type="pathway">
    <text evidence="2">Protein modification; protein lipoylation via exogenous pathway; protein N(6)-(lipoyl)lysine from lipoate: step 1/2.</text>
</comment>
<proteinExistence type="predicted"/>
<dbReference type="EMBL" id="CP065383">
    <property type="protein sequence ID" value="QPM66873.1"/>
    <property type="molecule type" value="Genomic_DNA"/>
</dbReference>
<dbReference type="InterPro" id="IPR004143">
    <property type="entry name" value="BPL_LPL_catalytic"/>
</dbReference>
<dbReference type="GO" id="GO:0009249">
    <property type="term" value="P:protein lipoylation"/>
    <property type="evidence" value="ECO:0007669"/>
    <property type="project" value="InterPro"/>
</dbReference>
<reference evidence="9 10" key="1">
    <citation type="journal article" date="2021" name="Nat. Commun.">
        <title>Isolation of a member of the candidate phylum Atribacteria reveals a unique cell membrane structure.</title>
        <authorList>
            <person name="Taiki K."/>
            <person name="Nobu M.K."/>
            <person name="Kusada H."/>
            <person name="Meng X.-Y."/>
            <person name="Hosoki N."/>
            <person name="Uematsu K."/>
            <person name="Yoshioka H."/>
            <person name="Kamagata Y."/>
            <person name="Tamaki H."/>
        </authorList>
    </citation>
    <scope>NUCLEOTIDE SEQUENCE [LARGE SCALE GENOMIC DNA]</scope>
    <source>
        <strain evidence="9 10">RT761</strain>
    </source>
</reference>
<dbReference type="GO" id="GO:0005524">
    <property type="term" value="F:ATP binding"/>
    <property type="evidence" value="ECO:0007669"/>
    <property type="project" value="UniProtKB-KW"/>
</dbReference>
<dbReference type="Gene3D" id="3.30.930.10">
    <property type="entry name" value="Bira Bifunctional Protein, Domain 2"/>
    <property type="match status" value="1"/>
</dbReference>
<dbReference type="GO" id="GO:0017118">
    <property type="term" value="F:lipoyltransferase activity"/>
    <property type="evidence" value="ECO:0007669"/>
    <property type="project" value="TreeGrafter"/>
</dbReference>
<evidence type="ECO:0000256" key="6">
    <source>
        <dbReference type="ARBA" id="ARBA00022840"/>
    </source>
</evidence>
<dbReference type="Proteomes" id="UP000594463">
    <property type="component" value="Chromosome"/>
</dbReference>
<dbReference type="PANTHER" id="PTHR12561:SF3">
    <property type="entry name" value="LIPOYLTRANSFERASE 1, MITOCHONDRIAL"/>
    <property type="match status" value="1"/>
</dbReference>
<evidence type="ECO:0000256" key="7">
    <source>
        <dbReference type="ARBA" id="ARBA00048037"/>
    </source>
</evidence>
<dbReference type="InterPro" id="IPR019491">
    <property type="entry name" value="Lipoate_protein_ligase_C"/>
</dbReference>
<dbReference type="Pfam" id="PF10437">
    <property type="entry name" value="Lip_prot_lig_C"/>
    <property type="match status" value="1"/>
</dbReference>
<comment type="catalytic activity">
    <reaction evidence="7">
        <text>L-lysyl-[lipoyl-carrier protein] + (R)-lipoate + ATP = N(6)-[(R)-lipoyl]-L-lysyl-[lipoyl-carrier protein] + AMP + diphosphate + H(+)</text>
        <dbReference type="Rhea" id="RHEA:49288"/>
        <dbReference type="Rhea" id="RHEA-COMP:10500"/>
        <dbReference type="Rhea" id="RHEA-COMP:10502"/>
        <dbReference type="ChEBI" id="CHEBI:15378"/>
        <dbReference type="ChEBI" id="CHEBI:29969"/>
        <dbReference type="ChEBI" id="CHEBI:30616"/>
        <dbReference type="ChEBI" id="CHEBI:33019"/>
        <dbReference type="ChEBI" id="CHEBI:83088"/>
        <dbReference type="ChEBI" id="CHEBI:83099"/>
        <dbReference type="ChEBI" id="CHEBI:456215"/>
        <dbReference type="EC" id="6.3.1.20"/>
    </reaction>
</comment>
<evidence type="ECO:0000256" key="2">
    <source>
        <dbReference type="ARBA" id="ARBA00005124"/>
    </source>
</evidence>
<evidence type="ECO:0000256" key="4">
    <source>
        <dbReference type="ARBA" id="ARBA00022598"/>
    </source>
</evidence>
<dbReference type="GO" id="GO:0005737">
    <property type="term" value="C:cytoplasm"/>
    <property type="evidence" value="ECO:0007669"/>
    <property type="project" value="TreeGrafter"/>
</dbReference>
<keyword evidence="10" id="KW-1185">Reference proteome</keyword>
<organism evidence="9 10">
    <name type="scientific">Atribacter laminatus</name>
    <dbReference type="NCBI Taxonomy" id="2847778"/>
    <lineage>
        <taxon>Bacteria</taxon>
        <taxon>Pseudomonadati</taxon>
        <taxon>Atribacterota</taxon>
        <taxon>Atribacteria</taxon>
        <taxon>Atribacterales</taxon>
        <taxon>Atribacteraceae</taxon>
        <taxon>Atribacter</taxon>
    </lineage>
</organism>
<dbReference type="RefSeq" id="WP_218112102.1">
    <property type="nucleotide sequence ID" value="NZ_CP065383.1"/>
</dbReference>
<keyword evidence="6" id="KW-0067">ATP-binding</keyword>
<evidence type="ECO:0000256" key="1">
    <source>
        <dbReference type="ARBA" id="ARBA00005085"/>
    </source>
</evidence>
<dbReference type="Pfam" id="PF21948">
    <property type="entry name" value="LplA-B_cat"/>
    <property type="match status" value="1"/>
</dbReference>
<keyword evidence="4 9" id="KW-0436">Ligase</keyword>
<dbReference type="AlphaFoldDB" id="A0A7T1AJ42"/>
<dbReference type="UniPathway" id="UPA00537">
    <property type="reaction ID" value="UER00594"/>
</dbReference>
<comment type="pathway">
    <text evidence="1">Protein modification; protein lipoylation via exogenous pathway; protein N(6)-(lipoyl)lysine from lipoate: step 2/2.</text>
</comment>
<feature type="domain" description="BPL/LPL catalytic" evidence="8">
    <location>
        <begin position="27"/>
        <end position="205"/>
    </location>
</feature>
<dbReference type="SUPFAM" id="SSF55681">
    <property type="entry name" value="Class II aaRS and biotin synthetases"/>
    <property type="match status" value="1"/>
</dbReference>
<dbReference type="InterPro" id="IPR045864">
    <property type="entry name" value="aa-tRNA-synth_II/BPL/LPL"/>
</dbReference>
<evidence type="ECO:0000259" key="8">
    <source>
        <dbReference type="PROSITE" id="PS51733"/>
    </source>
</evidence>
<name>A0A7T1AJ42_ATRLM</name>
<dbReference type="PANTHER" id="PTHR12561">
    <property type="entry name" value="LIPOATE-PROTEIN LIGASE"/>
    <property type="match status" value="1"/>
</dbReference>
<dbReference type="EC" id="6.3.1.20" evidence="3"/>
<dbReference type="KEGG" id="alam:RT761_00059"/>
<protein>
    <recommendedName>
        <fullName evidence="3">lipoate--protein ligase</fullName>
        <ecNumber evidence="3">6.3.1.20</ecNumber>
    </recommendedName>
</protein>
<dbReference type="Gene3D" id="3.30.390.50">
    <property type="entry name" value="CO dehydrogenase flavoprotein, C-terminal domain"/>
    <property type="match status" value="1"/>
</dbReference>
<gene>
    <name evidence="9" type="primary">lplJ_1</name>
    <name evidence="9" type="ORF">RT761_00059</name>
</gene>
<sequence length="326" mass="37672">MIYIENTSTNPYFSFALEYYLITEKQLPEDQIFIFWRTEPTLMIGKYQNTIEEINEKYVKEHQINVVRRITGGGTIYTDMGGWQFSFITKGEADQIDFAKYIHPIILALNKIGVKAEFNSRNDLVIENKKFLGNAQCMKSGYTLHHGSLLFDTDFEQMVRSITVDEHKIISKSIKSVRDRVTNISEHLAIPIDGLEFKKLMVQSIMNNSNHEYKLNEKDINRINEIAKEKFESWDWNYGQSPKFNITRTGYFDGGKMEFKLDVNKGIIESCNVYGDFFGSIDASVICGALVGCRYDKESIKAALDQYDLKKAFYKIGYEELISIIC</sequence>
<evidence type="ECO:0000256" key="5">
    <source>
        <dbReference type="ARBA" id="ARBA00022741"/>
    </source>
</evidence>
<dbReference type="CDD" id="cd16443">
    <property type="entry name" value="LplA"/>
    <property type="match status" value="1"/>
</dbReference>
<evidence type="ECO:0000256" key="3">
    <source>
        <dbReference type="ARBA" id="ARBA00012367"/>
    </source>
</evidence>
<dbReference type="InterPro" id="IPR004562">
    <property type="entry name" value="LipoylTrfase_LipoateP_Ligase"/>
</dbReference>
<keyword evidence="5" id="KW-0547">Nucleotide-binding</keyword>
<evidence type="ECO:0000313" key="9">
    <source>
        <dbReference type="EMBL" id="QPM66873.1"/>
    </source>
</evidence>
<dbReference type="SUPFAM" id="SSF82649">
    <property type="entry name" value="SufE/NifU"/>
    <property type="match status" value="1"/>
</dbReference>
<accession>A0A7T1AJ42</accession>